<protein>
    <submittedName>
        <fullName evidence="1">Uncharacterized protein</fullName>
    </submittedName>
</protein>
<proteinExistence type="predicted"/>
<evidence type="ECO:0000313" key="1">
    <source>
        <dbReference type="EMBL" id="QHS90691.1"/>
    </source>
</evidence>
<sequence>MQTNMFVLKRPITGTYFTIATKNTRSVLAFRNMKDAMVFHNFVKRYEDEAAREASSKPPKNHVEFYNPLRLLPKPKRNNSTEIYTVDMDHFVYTCSINSLNVAIYAQGDVQVVEKNIDKTAVMFNLESLYYY</sequence>
<name>A0A6C0BFY5_9ZZZZ</name>
<dbReference type="AlphaFoldDB" id="A0A6C0BFY5"/>
<organism evidence="1">
    <name type="scientific">viral metagenome</name>
    <dbReference type="NCBI Taxonomy" id="1070528"/>
    <lineage>
        <taxon>unclassified sequences</taxon>
        <taxon>metagenomes</taxon>
        <taxon>organismal metagenomes</taxon>
    </lineage>
</organism>
<reference evidence="1" key="1">
    <citation type="journal article" date="2020" name="Nature">
        <title>Giant virus diversity and host interactions through global metagenomics.</title>
        <authorList>
            <person name="Schulz F."/>
            <person name="Roux S."/>
            <person name="Paez-Espino D."/>
            <person name="Jungbluth S."/>
            <person name="Walsh D.A."/>
            <person name="Denef V.J."/>
            <person name="McMahon K.D."/>
            <person name="Konstantinidis K.T."/>
            <person name="Eloe-Fadrosh E.A."/>
            <person name="Kyrpides N.C."/>
            <person name="Woyke T."/>
        </authorList>
    </citation>
    <scope>NUCLEOTIDE SEQUENCE</scope>
    <source>
        <strain evidence="1">GVMAG-M-3300010354-11</strain>
    </source>
</reference>
<accession>A0A6C0BFY5</accession>
<dbReference type="EMBL" id="MN739143">
    <property type="protein sequence ID" value="QHS90691.1"/>
    <property type="molecule type" value="Genomic_DNA"/>
</dbReference>